<organism evidence="1 2">
    <name type="scientific">Aeromicrobium yanjiei</name>
    <dbReference type="NCBI Taxonomy" id="2662028"/>
    <lineage>
        <taxon>Bacteria</taxon>
        <taxon>Bacillati</taxon>
        <taxon>Actinomycetota</taxon>
        <taxon>Actinomycetes</taxon>
        <taxon>Propionibacteriales</taxon>
        <taxon>Nocardioidaceae</taxon>
        <taxon>Aeromicrobium</taxon>
    </lineage>
</organism>
<dbReference type="Proteomes" id="UP000392064">
    <property type="component" value="Chromosome"/>
</dbReference>
<evidence type="ECO:0008006" key="3">
    <source>
        <dbReference type="Google" id="ProtNLM"/>
    </source>
</evidence>
<evidence type="ECO:0000313" key="1">
    <source>
        <dbReference type="EMBL" id="QGG41129.1"/>
    </source>
</evidence>
<gene>
    <name evidence="1" type="ORF">GEV26_06980</name>
</gene>
<dbReference type="AlphaFoldDB" id="A0A5Q2MH83"/>
<reference evidence="1 2" key="1">
    <citation type="submission" date="2019-11" db="EMBL/GenBank/DDBJ databases">
        <authorList>
            <person name="Li J."/>
        </authorList>
    </citation>
    <scope>NUCLEOTIDE SEQUENCE [LARGE SCALE GENOMIC DNA]</scope>
    <source>
        <strain evidence="1 2">MF47</strain>
    </source>
</reference>
<accession>A0A5Q2MH83</accession>
<evidence type="ECO:0000313" key="2">
    <source>
        <dbReference type="Proteomes" id="UP000392064"/>
    </source>
</evidence>
<dbReference type="EMBL" id="CP045737">
    <property type="protein sequence ID" value="QGG41129.1"/>
    <property type="molecule type" value="Genomic_DNA"/>
</dbReference>
<dbReference type="PROSITE" id="PS51257">
    <property type="entry name" value="PROKAR_LIPOPROTEIN"/>
    <property type="match status" value="1"/>
</dbReference>
<name>A0A5Q2MH83_9ACTN</name>
<dbReference type="RefSeq" id="WP_153652398.1">
    <property type="nucleotide sequence ID" value="NZ_CP045737.1"/>
</dbReference>
<dbReference type="KEGG" id="aef:GEV26_06980"/>
<sequence>MTDLQRRTLLLGSAGLLLAGCGGGKDGSKTKPTATPTGPNIVKPRTGNVVTEADTAALRDRLNQAFRTGDVNRLKAVIDPGDYGLKDFEKRWRRRFDNFERLGFVEGEWYVGVPNGRTRNASGGLVEYTGDLVFAHTVMGCDGQQVVETTRAGFRKKTADAPLELMSVGDVEESYDPSIWDVAEVDAIETKHAWIVFRLQDRKRARAYAAQIETGAARAFATMPRPRGVDKVLYALTWPAVDGKLYGGVGISDADAHAYYHPFVDPDELARGQKKPVKDNGLPRGTGRVGLHEAAFSRSDFTAVACHEAVHVLAEQWSGPGDTPTWAVEGLAMWAAEGGARLMAREGASIRSTFAEFERVALKGYEEFHETPREREFYACAGAVYASIEDEKGRDAVFKTAETFYARSREEAADTLGRSEPEIFAATRTWLGL</sequence>
<protein>
    <recommendedName>
        <fullName evidence="3">Lipoprotein</fullName>
    </recommendedName>
</protein>
<proteinExistence type="predicted"/>
<keyword evidence="2" id="KW-1185">Reference proteome</keyword>